<dbReference type="RefSeq" id="WP_344112672.1">
    <property type="nucleotide sequence ID" value="NZ_BAAAOR010000024.1"/>
</dbReference>
<feature type="region of interest" description="Disordered" evidence="4">
    <location>
        <begin position="33"/>
        <end position="72"/>
    </location>
</feature>
<evidence type="ECO:0000259" key="5">
    <source>
        <dbReference type="Pfam" id="PF00150"/>
    </source>
</evidence>
<dbReference type="Gene3D" id="3.20.20.80">
    <property type="entry name" value="Glycosidases"/>
    <property type="match status" value="1"/>
</dbReference>
<reference evidence="6 7" key="1">
    <citation type="journal article" date="2019" name="Int. J. Syst. Evol. Microbiol.">
        <title>The Global Catalogue of Microorganisms (GCM) 10K type strain sequencing project: providing services to taxonomists for standard genome sequencing and annotation.</title>
        <authorList>
            <consortium name="The Broad Institute Genomics Platform"/>
            <consortium name="The Broad Institute Genome Sequencing Center for Infectious Disease"/>
            <person name="Wu L."/>
            <person name="Ma J."/>
        </authorList>
    </citation>
    <scope>NUCLEOTIDE SEQUENCE [LARGE SCALE GENOMIC DNA]</scope>
    <source>
        <strain evidence="6 7">JCM 14942</strain>
    </source>
</reference>
<dbReference type="PANTHER" id="PTHR12631">
    <property type="entry name" value="ALPHA-L-IDURONIDASE"/>
    <property type="match status" value="1"/>
</dbReference>
<organism evidence="6 7">
    <name type="scientific">Nocardioides humi</name>
    <dbReference type="NCBI Taxonomy" id="449461"/>
    <lineage>
        <taxon>Bacteria</taxon>
        <taxon>Bacillati</taxon>
        <taxon>Actinomycetota</taxon>
        <taxon>Actinomycetes</taxon>
        <taxon>Propionibacteriales</taxon>
        <taxon>Nocardioidaceae</taxon>
        <taxon>Nocardioides</taxon>
    </lineage>
</organism>
<protein>
    <submittedName>
        <fullName evidence="6">Cellulase family glycosylhydrolase</fullName>
    </submittedName>
</protein>
<dbReference type="Pfam" id="PF00150">
    <property type="entry name" value="Cellulase"/>
    <property type="match status" value="1"/>
</dbReference>
<keyword evidence="7" id="KW-1185">Reference proteome</keyword>
<dbReference type="Proteomes" id="UP001500842">
    <property type="component" value="Unassembled WGS sequence"/>
</dbReference>
<keyword evidence="2 3" id="KW-0326">Glycosidase</keyword>
<evidence type="ECO:0000256" key="2">
    <source>
        <dbReference type="ARBA" id="ARBA00023295"/>
    </source>
</evidence>
<dbReference type="PANTHER" id="PTHR12631:SF10">
    <property type="entry name" value="BETA-XYLOSIDASE-LIKE PROTEIN-RELATED"/>
    <property type="match status" value="1"/>
</dbReference>
<dbReference type="SUPFAM" id="SSF51445">
    <property type="entry name" value="(Trans)glycosidases"/>
    <property type="match status" value="1"/>
</dbReference>
<dbReference type="InterPro" id="IPR001547">
    <property type="entry name" value="Glyco_hydro_5"/>
</dbReference>
<proteinExistence type="inferred from homology"/>
<sequence>MTVVVRRSLVVAGIIGLWLLGAALPWQLDARSQSGVGHRPATGQESPRPSATPSTDPSAAPSNDAEPRRGDDALGFQLSAHHRADARRALKVMDRLSASGARWVRVDVGWATLQPNGPGPFDPWYAGLIDDVLAGARASNLQVIVSFWLTPPWASTTGSLYAPPANPQDYANALGRAAQRWHDDVAAWEVWNEPNFDGFLTGADPVTYTRMLCAAYPAVKEHDDSPVLFGGLMYNDDAWLGKAYRAGAKDCFDVLATHPYVGPSDAAPDTPSVGAVWRLTHTPAMRAVMDEWGDRHKKIWITELGWSTGTDSEGNAWDRPVTPRKQARYLSDAVRLIRESYAYVGPIIWYRDIDGPTASYQDGFGLLGPDLTAKPALRAFEAEVQGR</sequence>
<feature type="compositionally biased region" description="Polar residues" evidence="4">
    <location>
        <begin position="43"/>
        <end position="61"/>
    </location>
</feature>
<evidence type="ECO:0000313" key="6">
    <source>
        <dbReference type="EMBL" id="GAA1525631.1"/>
    </source>
</evidence>
<dbReference type="InterPro" id="IPR017853">
    <property type="entry name" value="GH"/>
</dbReference>
<dbReference type="InterPro" id="IPR051923">
    <property type="entry name" value="Glycosyl_Hydrolase_39"/>
</dbReference>
<dbReference type="EMBL" id="BAAAOR010000024">
    <property type="protein sequence ID" value="GAA1525631.1"/>
    <property type="molecule type" value="Genomic_DNA"/>
</dbReference>
<evidence type="ECO:0000313" key="7">
    <source>
        <dbReference type="Proteomes" id="UP001500842"/>
    </source>
</evidence>
<comment type="caution">
    <text evidence="6">The sequence shown here is derived from an EMBL/GenBank/DDBJ whole genome shotgun (WGS) entry which is preliminary data.</text>
</comment>
<gene>
    <name evidence="6" type="ORF">GCM10009788_31570</name>
</gene>
<name>A0ABN2AUT3_9ACTN</name>
<evidence type="ECO:0000256" key="4">
    <source>
        <dbReference type="SAM" id="MobiDB-lite"/>
    </source>
</evidence>
<accession>A0ABN2AUT3</accession>
<feature type="domain" description="Glycoside hydrolase family 5" evidence="5">
    <location>
        <begin position="88"/>
        <end position="311"/>
    </location>
</feature>
<evidence type="ECO:0000256" key="3">
    <source>
        <dbReference type="RuleBase" id="RU361153"/>
    </source>
</evidence>
<keyword evidence="1 3" id="KW-0378">Hydrolase</keyword>
<evidence type="ECO:0000256" key="1">
    <source>
        <dbReference type="ARBA" id="ARBA00022801"/>
    </source>
</evidence>
<comment type="similarity">
    <text evidence="3">Belongs to the glycosyl hydrolase 5 (cellulase A) family.</text>
</comment>